<dbReference type="STRING" id="1765722.AT728_26645"/>
<dbReference type="RefSeq" id="WP_058850614.1">
    <property type="nucleotide sequence ID" value="NZ_LOCL01000048.1"/>
</dbReference>
<keyword evidence="3" id="KW-1185">Reference proteome</keyword>
<organism evidence="2 3">
    <name type="scientific">Streptomyces silvensis</name>
    <dbReference type="NCBI Taxonomy" id="1765722"/>
    <lineage>
        <taxon>Bacteria</taxon>
        <taxon>Bacillati</taxon>
        <taxon>Actinomycetota</taxon>
        <taxon>Actinomycetes</taxon>
        <taxon>Kitasatosporales</taxon>
        <taxon>Streptomycetaceae</taxon>
        <taxon>Streptomyces</taxon>
    </lineage>
</organism>
<comment type="caution">
    <text evidence="2">The sequence shown here is derived from an EMBL/GenBank/DDBJ whole genome shotgun (WGS) entry which is preliminary data.</text>
</comment>
<dbReference type="EMBL" id="LOCL01000048">
    <property type="protein sequence ID" value="KUF15051.1"/>
    <property type="molecule type" value="Genomic_DNA"/>
</dbReference>
<accession>A0A0W7WWU4</accession>
<sequence length="154" mass="16393">MAVVSLEIGMVSWALCPACHGPKGVGWTRAGVASVETGSDEHRTALGLHQLRSFHAKSVAREAARPMLERAVAAHAADADRPELARAARSAPAHLGNPQKPLVCDDVPPGGSDHHVVDFIETVARGDVPEHTLLLSDTVWSVRTRHLSPRTPGE</sequence>
<dbReference type="Proteomes" id="UP000054804">
    <property type="component" value="Unassembled WGS sequence"/>
</dbReference>
<reference evidence="2 3" key="1">
    <citation type="submission" date="2015-12" db="EMBL/GenBank/DDBJ databases">
        <title>Draft genome sequence of Streptomyces silvensis ATCC 53525, a producer of novel hormone antagonists.</title>
        <authorList>
            <person name="Johnston C.W."/>
            <person name="Li Y."/>
            <person name="Magarvey N.A."/>
        </authorList>
    </citation>
    <scope>NUCLEOTIDE SEQUENCE [LARGE SCALE GENOMIC DNA]</scope>
    <source>
        <strain evidence="2 3">ATCC 53525</strain>
    </source>
</reference>
<evidence type="ECO:0000313" key="3">
    <source>
        <dbReference type="Proteomes" id="UP000054804"/>
    </source>
</evidence>
<dbReference type="AlphaFoldDB" id="A0A0W7WWU4"/>
<name>A0A0W7WWU4_9ACTN</name>
<proteinExistence type="predicted"/>
<feature type="compositionally biased region" description="Basic and acidic residues" evidence="1">
    <location>
        <begin position="77"/>
        <end position="86"/>
    </location>
</feature>
<feature type="region of interest" description="Disordered" evidence="1">
    <location>
        <begin position="74"/>
        <end position="101"/>
    </location>
</feature>
<evidence type="ECO:0000256" key="1">
    <source>
        <dbReference type="SAM" id="MobiDB-lite"/>
    </source>
</evidence>
<evidence type="ECO:0000313" key="2">
    <source>
        <dbReference type="EMBL" id="KUF15051.1"/>
    </source>
</evidence>
<protein>
    <submittedName>
        <fullName evidence="2">Uncharacterized protein</fullName>
    </submittedName>
</protein>
<gene>
    <name evidence="2" type="ORF">AT728_26645</name>
</gene>